<dbReference type="EMBL" id="LUGG01000006">
    <property type="protein sequence ID" value="OBZ74111.1"/>
    <property type="molecule type" value="Genomic_DNA"/>
</dbReference>
<proteinExistence type="predicted"/>
<reference evidence="2 3" key="1">
    <citation type="submission" date="2016-03" db="EMBL/GenBank/DDBJ databases">
        <title>Whole genome sequencing of Grifola frondosa 9006-11.</title>
        <authorList>
            <person name="Min B."/>
            <person name="Park H."/>
            <person name="Kim J.-G."/>
            <person name="Cho H."/>
            <person name="Oh Y.-L."/>
            <person name="Kong W.-S."/>
            <person name="Choi I.-G."/>
        </authorList>
    </citation>
    <scope>NUCLEOTIDE SEQUENCE [LARGE SCALE GENOMIC DNA]</scope>
    <source>
        <strain evidence="2 3">9006-11</strain>
    </source>
</reference>
<name>A0A1C7MB13_GRIFR</name>
<evidence type="ECO:0000313" key="3">
    <source>
        <dbReference type="Proteomes" id="UP000092993"/>
    </source>
</evidence>
<organism evidence="2 3">
    <name type="scientific">Grifola frondosa</name>
    <name type="common">Maitake</name>
    <name type="synonym">Polyporus frondosus</name>
    <dbReference type="NCBI Taxonomy" id="5627"/>
    <lineage>
        <taxon>Eukaryota</taxon>
        <taxon>Fungi</taxon>
        <taxon>Dikarya</taxon>
        <taxon>Basidiomycota</taxon>
        <taxon>Agaricomycotina</taxon>
        <taxon>Agaricomycetes</taxon>
        <taxon>Polyporales</taxon>
        <taxon>Grifolaceae</taxon>
        <taxon>Grifola</taxon>
    </lineage>
</organism>
<sequence length="141" mass="15860">MARTLTSVRTHDRHKPSNPQELQNPELEKPERSVGTESTRLPSARPPPSGTTTIFGDVPSRRPCAAPTYTQGKPLTLSPARHRRRHTARTEPRHPSRCMPLSRISSNKYHRYCIDIERSRTAPVRPVLREGSWPATQPAAA</sequence>
<evidence type="ECO:0000313" key="2">
    <source>
        <dbReference type="EMBL" id="OBZ74111.1"/>
    </source>
</evidence>
<protein>
    <submittedName>
        <fullName evidence="2">Uncharacterized protein</fullName>
    </submittedName>
</protein>
<comment type="caution">
    <text evidence="2">The sequence shown here is derived from an EMBL/GenBank/DDBJ whole genome shotgun (WGS) entry which is preliminary data.</text>
</comment>
<keyword evidence="3" id="KW-1185">Reference proteome</keyword>
<gene>
    <name evidence="2" type="ORF">A0H81_06159</name>
</gene>
<feature type="region of interest" description="Disordered" evidence="1">
    <location>
        <begin position="1"/>
        <end position="101"/>
    </location>
</feature>
<dbReference type="AlphaFoldDB" id="A0A1C7MB13"/>
<accession>A0A1C7MB13</accession>
<dbReference type="Proteomes" id="UP000092993">
    <property type="component" value="Unassembled WGS sequence"/>
</dbReference>
<evidence type="ECO:0000256" key="1">
    <source>
        <dbReference type="SAM" id="MobiDB-lite"/>
    </source>
</evidence>